<dbReference type="SUPFAM" id="SSF142921">
    <property type="entry name" value="WGR domain-like"/>
    <property type="match status" value="1"/>
</dbReference>
<dbReference type="GO" id="GO:0016779">
    <property type="term" value="F:nucleotidyltransferase activity"/>
    <property type="evidence" value="ECO:0007669"/>
    <property type="project" value="UniProtKB-KW"/>
</dbReference>
<accession>A0A397C738</accession>
<dbReference type="EC" id="2.4.2.30" evidence="2"/>
<evidence type="ECO:0000256" key="3">
    <source>
        <dbReference type="ARBA" id="ARBA00022676"/>
    </source>
</evidence>
<dbReference type="FunFam" id="2.20.140.10:FF:000001">
    <property type="entry name" value="Poly [ADP-ribose] polymerase"/>
    <property type="match status" value="1"/>
</dbReference>
<dbReference type="Pfam" id="PF05406">
    <property type="entry name" value="WGR"/>
    <property type="match status" value="1"/>
</dbReference>
<organism evidence="14 15">
    <name type="scientific">Aphanomyces astaci</name>
    <name type="common">Crayfish plague agent</name>
    <dbReference type="NCBI Taxonomy" id="112090"/>
    <lineage>
        <taxon>Eukaryota</taxon>
        <taxon>Sar</taxon>
        <taxon>Stramenopiles</taxon>
        <taxon>Oomycota</taxon>
        <taxon>Saprolegniomycetes</taxon>
        <taxon>Saprolegniales</taxon>
        <taxon>Verrucalvaceae</taxon>
        <taxon>Aphanomyces</taxon>
    </lineage>
</organism>
<dbReference type="Gene3D" id="1.20.142.10">
    <property type="entry name" value="Poly(ADP-ribose) polymerase, regulatory domain"/>
    <property type="match status" value="1"/>
</dbReference>
<dbReference type="Proteomes" id="UP000265716">
    <property type="component" value="Unassembled WGS sequence"/>
</dbReference>
<keyword evidence="7" id="KW-0539">Nucleus</keyword>
<protein>
    <recommendedName>
        <fullName evidence="2">NAD(+) ADP-ribosyltransferase</fullName>
        <ecNumber evidence="2">2.4.2.30</ecNumber>
    </recommendedName>
</protein>
<evidence type="ECO:0000259" key="11">
    <source>
        <dbReference type="PROSITE" id="PS50172"/>
    </source>
</evidence>
<keyword evidence="5" id="KW-0548">Nucleotidyltransferase</keyword>
<dbReference type="InterPro" id="IPR036420">
    <property type="entry name" value="BRCT_dom_sf"/>
</dbReference>
<dbReference type="InterPro" id="IPR036930">
    <property type="entry name" value="WGR_dom_sf"/>
</dbReference>
<dbReference type="PROSITE" id="PS50172">
    <property type="entry name" value="BRCT"/>
    <property type="match status" value="1"/>
</dbReference>
<comment type="similarity">
    <text evidence="8">Belongs to the ARTD/PARP family.</text>
</comment>
<evidence type="ECO:0000313" key="15">
    <source>
        <dbReference type="Proteomes" id="UP000265716"/>
    </source>
</evidence>
<feature type="domain" description="BRCT" evidence="11">
    <location>
        <begin position="1"/>
        <end position="52"/>
    </location>
</feature>
<dbReference type="InterPro" id="IPR001357">
    <property type="entry name" value="BRCT_dom"/>
</dbReference>
<dbReference type="PANTHER" id="PTHR10459">
    <property type="entry name" value="DNA LIGASE"/>
    <property type="match status" value="1"/>
</dbReference>
<evidence type="ECO:0000256" key="9">
    <source>
        <dbReference type="ARBA" id="ARBA00033987"/>
    </source>
</evidence>
<dbReference type="PROSITE" id="PS51977">
    <property type="entry name" value="WGR"/>
    <property type="match status" value="1"/>
</dbReference>
<evidence type="ECO:0000256" key="7">
    <source>
        <dbReference type="ARBA" id="ARBA00023242"/>
    </source>
</evidence>
<name>A0A397C738_APHAT</name>
<comment type="catalytic activity">
    <reaction evidence="9">
        <text>NAD(+) + (ADP-D-ribosyl)n-acceptor = nicotinamide + (ADP-D-ribosyl)n+1-acceptor + H(+).</text>
        <dbReference type="EC" id="2.4.2.30"/>
    </reaction>
</comment>
<evidence type="ECO:0000259" key="12">
    <source>
        <dbReference type="PROSITE" id="PS51060"/>
    </source>
</evidence>
<dbReference type="VEuPathDB" id="FungiDB:H257_19513"/>
<evidence type="ECO:0000256" key="2">
    <source>
        <dbReference type="ARBA" id="ARBA00012020"/>
    </source>
</evidence>
<dbReference type="EMBL" id="QUTC01011833">
    <property type="protein sequence ID" value="RHY38159.1"/>
    <property type="molecule type" value="Genomic_DNA"/>
</dbReference>
<evidence type="ECO:0000256" key="1">
    <source>
        <dbReference type="ARBA" id="ARBA00004123"/>
    </source>
</evidence>
<dbReference type="CDD" id="cd08002">
    <property type="entry name" value="WGR_PARP3_like"/>
    <property type="match status" value="1"/>
</dbReference>
<dbReference type="InterPro" id="IPR036616">
    <property type="entry name" value="Poly(ADP-ribose)pol_reg_dom_sf"/>
</dbReference>
<dbReference type="PANTHER" id="PTHR10459:SF60">
    <property type="entry name" value="POLY [ADP-RIBOSE] POLYMERASE 2"/>
    <property type="match status" value="1"/>
</dbReference>
<dbReference type="Pfam" id="PF00533">
    <property type="entry name" value="BRCT"/>
    <property type="match status" value="1"/>
</dbReference>
<keyword evidence="4" id="KW-0808">Transferase</keyword>
<dbReference type="GO" id="GO:1990404">
    <property type="term" value="F:NAD+-protein mono-ADP-ribosyltransferase activity"/>
    <property type="evidence" value="ECO:0007669"/>
    <property type="project" value="TreeGrafter"/>
</dbReference>
<feature type="compositionally biased region" description="Basic and acidic residues" evidence="10">
    <location>
        <begin position="145"/>
        <end position="163"/>
    </location>
</feature>
<dbReference type="AlphaFoldDB" id="A0A397C738"/>
<dbReference type="PROSITE" id="PS51060">
    <property type="entry name" value="PARP_ALPHA_HD"/>
    <property type="match status" value="1"/>
</dbReference>
<gene>
    <name evidence="14" type="ORF">DYB38_014045</name>
</gene>
<dbReference type="Gene3D" id="2.20.140.10">
    <property type="entry name" value="WGR domain"/>
    <property type="match status" value="1"/>
</dbReference>
<proteinExistence type="inferred from homology"/>
<dbReference type="SUPFAM" id="SSF47587">
    <property type="entry name" value="Domain of poly(ADP-ribose) polymerase"/>
    <property type="match status" value="1"/>
</dbReference>
<feature type="non-terminal residue" evidence="14">
    <location>
        <position position="335"/>
    </location>
</feature>
<evidence type="ECO:0000256" key="5">
    <source>
        <dbReference type="ARBA" id="ARBA00022695"/>
    </source>
</evidence>
<feature type="compositionally biased region" description="Basic and acidic residues" evidence="10">
    <location>
        <begin position="97"/>
        <end position="108"/>
    </location>
</feature>
<feature type="domain" description="WGR" evidence="13">
    <location>
        <begin position="169"/>
        <end position="262"/>
    </location>
</feature>
<keyword evidence="3" id="KW-0328">Glycosyltransferase</keyword>
<comment type="caution">
    <text evidence="14">The sequence shown here is derived from an EMBL/GenBank/DDBJ whole genome shotgun (WGS) entry which is preliminary data.</text>
</comment>
<dbReference type="InterPro" id="IPR008893">
    <property type="entry name" value="WGR_domain"/>
</dbReference>
<keyword evidence="6" id="KW-0520">NAD</keyword>
<dbReference type="GO" id="GO:0070212">
    <property type="term" value="P:protein poly-ADP-ribosylation"/>
    <property type="evidence" value="ECO:0007669"/>
    <property type="project" value="TreeGrafter"/>
</dbReference>
<dbReference type="InterPro" id="IPR050800">
    <property type="entry name" value="ARTD/PARP"/>
</dbReference>
<evidence type="ECO:0000313" key="14">
    <source>
        <dbReference type="EMBL" id="RHY38159.1"/>
    </source>
</evidence>
<evidence type="ECO:0000256" key="8">
    <source>
        <dbReference type="ARBA" id="ARBA00024347"/>
    </source>
</evidence>
<dbReference type="InterPro" id="IPR004102">
    <property type="entry name" value="Poly(ADP-ribose)pol_reg_dom"/>
</dbReference>
<dbReference type="GO" id="GO:0006302">
    <property type="term" value="P:double-strand break repair"/>
    <property type="evidence" value="ECO:0007669"/>
    <property type="project" value="TreeGrafter"/>
</dbReference>
<dbReference type="Gene3D" id="3.40.50.10190">
    <property type="entry name" value="BRCT domain"/>
    <property type="match status" value="1"/>
</dbReference>
<evidence type="ECO:0000256" key="10">
    <source>
        <dbReference type="SAM" id="MobiDB-lite"/>
    </source>
</evidence>
<feature type="region of interest" description="Disordered" evidence="10">
    <location>
        <begin position="71"/>
        <end position="163"/>
    </location>
</feature>
<evidence type="ECO:0000259" key="13">
    <source>
        <dbReference type="PROSITE" id="PS51977"/>
    </source>
</evidence>
<dbReference type="SUPFAM" id="SSF52113">
    <property type="entry name" value="BRCT domain"/>
    <property type="match status" value="1"/>
</dbReference>
<dbReference type="Pfam" id="PF02877">
    <property type="entry name" value="PARP_reg"/>
    <property type="match status" value="1"/>
</dbReference>
<feature type="domain" description="PARP alpha-helical" evidence="12">
    <location>
        <begin position="238"/>
        <end position="335"/>
    </location>
</feature>
<evidence type="ECO:0000256" key="6">
    <source>
        <dbReference type="ARBA" id="ARBA00023027"/>
    </source>
</evidence>
<dbReference type="GO" id="GO:0005730">
    <property type="term" value="C:nucleolus"/>
    <property type="evidence" value="ECO:0007669"/>
    <property type="project" value="TreeGrafter"/>
</dbReference>
<reference evidence="14 15" key="1">
    <citation type="submission" date="2018-08" db="EMBL/GenBank/DDBJ databases">
        <title>Aphanomyces genome sequencing and annotation.</title>
        <authorList>
            <person name="Minardi D."/>
            <person name="Oidtmann B."/>
            <person name="Van Der Giezen M."/>
            <person name="Studholme D.J."/>
        </authorList>
    </citation>
    <scope>NUCLEOTIDE SEQUENCE [LARGE SCALE GENOMIC DNA]</scope>
    <source>
        <strain evidence="14 15">SA</strain>
    </source>
</reference>
<evidence type="ECO:0000256" key="4">
    <source>
        <dbReference type="ARBA" id="ARBA00022679"/>
    </source>
</evidence>
<dbReference type="GO" id="GO:0003950">
    <property type="term" value="F:NAD+ poly-ADP-ribosyltransferase activity"/>
    <property type="evidence" value="ECO:0007669"/>
    <property type="project" value="UniProtKB-EC"/>
</dbReference>
<dbReference type="SMART" id="SM00773">
    <property type="entry name" value="WGR"/>
    <property type="match status" value="1"/>
</dbReference>
<sequence>MTLQDQVVFFIGKLSGFSRAEAIAQARDSGASVTSTVTKRTTILVAADEHTKAPNGVQVWSEATFVAQLSQAKGDPEVEPPAAMSTSKPKRGKKGAKVKDDAIKDEGVTKAAPKGKAKGDVVTPVKSKKRAKKGDPVAPPSPKKPKTEEVKADRVGARKPDRHLSSREQFAIVDDYLTDLMQSNLGANNNKFYIIQLLQSLSDQTYYVFTRWGRLGEAGQQKLAPCGHDLDKAIKQFETKFADKTRNQWGDRREFVKYANKYQLVELDTSETGDGGAGDAAMGKLSAAQIQKGQVVLESLKAAITSRTSARAIEQLSGEYYSLIPTLAGRNRPPP</sequence>
<comment type="subcellular location">
    <subcellularLocation>
        <location evidence="1">Nucleus</location>
    </subcellularLocation>
</comment>